<organism evidence="3">
    <name type="scientific">Nippostrongylus brasiliensis</name>
    <name type="common">Rat hookworm</name>
    <dbReference type="NCBI Taxonomy" id="27835"/>
    <lineage>
        <taxon>Eukaryota</taxon>
        <taxon>Metazoa</taxon>
        <taxon>Ecdysozoa</taxon>
        <taxon>Nematoda</taxon>
        <taxon>Chromadorea</taxon>
        <taxon>Rhabditida</taxon>
        <taxon>Rhabditina</taxon>
        <taxon>Rhabditomorpha</taxon>
        <taxon>Strongyloidea</taxon>
        <taxon>Heligmosomidae</taxon>
        <taxon>Nippostrongylus</taxon>
    </lineage>
</organism>
<dbReference type="WBParaSite" id="NBR_0002190001-mRNA-1">
    <property type="protein sequence ID" value="NBR_0002190001-mRNA-1"/>
    <property type="gene ID" value="NBR_0002190001"/>
</dbReference>
<keyword evidence="2" id="KW-1185">Reference proteome</keyword>
<accession>A0A0N4YXC8</accession>
<evidence type="ECO:0000313" key="3">
    <source>
        <dbReference type="WBParaSite" id="NBR_0002190001-mRNA-1"/>
    </source>
</evidence>
<evidence type="ECO:0000313" key="2">
    <source>
        <dbReference type="Proteomes" id="UP000271162"/>
    </source>
</evidence>
<evidence type="ECO:0000313" key="1">
    <source>
        <dbReference type="EMBL" id="VDL86314.1"/>
    </source>
</evidence>
<name>A0A0N4YXC8_NIPBR</name>
<dbReference type="AlphaFoldDB" id="A0A0N4YXC8"/>
<dbReference type="OMA" id="MRNDYVE"/>
<reference evidence="3" key="1">
    <citation type="submission" date="2017-02" db="UniProtKB">
        <authorList>
            <consortium name="WormBaseParasite"/>
        </authorList>
    </citation>
    <scope>IDENTIFICATION</scope>
</reference>
<proteinExistence type="predicted"/>
<reference evidence="1 2" key="2">
    <citation type="submission" date="2018-11" db="EMBL/GenBank/DDBJ databases">
        <authorList>
            <consortium name="Pathogen Informatics"/>
        </authorList>
    </citation>
    <scope>NUCLEOTIDE SEQUENCE [LARGE SCALE GENOMIC DNA]</scope>
</reference>
<dbReference type="EMBL" id="UYSL01027038">
    <property type="protein sequence ID" value="VDL86314.1"/>
    <property type="molecule type" value="Genomic_DNA"/>
</dbReference>
<protein>
    <submittedName>
        <fullName evidence="3">Peptidase_M1 domain-containing protein</fullName>
    </submittedName>
</protein>
<gene>
    <name evidence="1" type="ORF">NBR_LOCUS21901</name>
</gene>
<dbReference type="Proteomes" id="UP000271162">
    <property type="component" value="Unassembled WGS sequence"/>
</dbReference>
<sequence length="335" mass="37561">MSAKKSCGDGALHMNPSAVQVGEGLLEKECTSFREDESSVACLPWMVSIIMKEMFGLEMPVYSLARTRAFSHFPSTIGQNILDHMRRCGPRLGREVYWFSSIEAPYGLALKIPWEWPGVLGSDMIDPSKYVVVEPDRPETYWWSTTDATAYAFHVMAGLRQSAMIYVMRIAISETHQKNIDRDARATPAIGPGRWESEEYTVTPVYSTRGSDKFATSFDFPRCHWLNTDSLITWQFKVPRANSTSLHLRNHGTPDRVHLAGLSAQEGGRTVSSIAGAAHRLSAYWGGRFKAPIDKDSQVIHALDRAMAAKEDAQRRATDAQALFFLFYLVSFVLP</sequence>